<dbReference type="EMBL" id="FXZE01000023">
    <property type="protein sequence ID" value="SMY01318.1"/>
    <property type="molecule type" value="Genomic_DNA"/>
</dbReference>
<dbReference type="InterPro" id="IPR029058">
    <property type="entry name" value="AB_hydrolase_fold"/>
</dbReference>
<dbReference type="Gene3D" id="3.40.50.1820">
    <property type="entry name" value="alpha/beta hydrolase"/>
    <property type="match status" value="1"/>
</dbReference>
<proteinExistence type="predicted"/>
<keyword evidence="1" id="KW-0808">Transferase</keyword>
<name>A0A2H1KNZ1_9MICO</name>
<dbReference type="GO" id="GO:0004414">
    <property type="term" value="F:homoserine O-acetyltransferase activity"/>
    <property type="evidence" value="ECO:0007669"/>
    <property type="project" value="UniProtKB-EC"/>
</dbReference>
<accession>A0A2H1KNZ1</accession>
<dbReference type="EC" id="2.3.1.31" evidence="1"/>
<keyword evidence="2" id="KW-1185">Reference proteome</keyword>
<protein>
    <submittedName>
        <fullName evidence="1">Homoserine O-acetyltransferase</fullName>
        <ecNumber evidence="1">2.3.1.31</ecNumber>
    </submittedName>
</protein>
<evidence type="ECO:0000313" key="1">
    <source>
        <dbReference type="EMBL" id="SMY01318.1"/>
    </source>
</evidence>
<keyword evidence="1" id="KW-0012">Acyltransferase</keyword>
<organism evidence="1 2">
    <name type="scientific">Brevibacterium antiquum</name>
    <dbReference type="NCBI Taxonomy" id="234835"/>
    <lineage>
        <taxon>Bacteria</taxon>
        <taxon>Bacillati</taxon>
        <taxon>Actinomycetota</taxon>
        <taxon>Actinomycetes</taxon>
        <taxon>Micrococcales</taxon>
        <taxon>Brevibacteriaceae</taxon>
        <taxon>Brevibacterium</taxon>
    </lineage>
</organism>
<sequence length="43" mass="4794">MTSNYEIYELGDFELQSGMTVESAKLAYETFGELNAEKSNAIV</sequence>
<reference evidence="2" key="1">
    <citation type="submission" date="2017-03" db="EMBL/GenBank/DDBJ databases">
        <authorList>
            <person name="Monnet C."/>
        </authorList>
    </citation>
    <scope>NUCLEOTIDE SEQUENCE [LARGE SCALE GENOMIC DNA]</scope>
    <source>
        <strain evidence="2">P10</strain>
    </source>
</reference>
<dbReference type="Proteomes" id="UP000234342">
    <property type="component" value="Unassembled WGS sequence"/>
</dbReference>
<gene>
    <name evidence="1" type="ORF">BANT10_03266</name>
</gene>
<dbReference type="SUPFAM" id="SSF53474">
    <property type="entry name" value="alpha/beta-Hydrolases"/>
    <property type="match status" value="1"/>
</dbReference>
<evidence type="ECO:0000313" key="2">
    <source>
        <dbReference type="Proteomes" id="UP000234342"/>
    </source>
</evidence>
<dbReference type="RefSeq" id="WP_267892194.1">
    <property type="nucleotide sequence ID" value="NZ_FXZE01000023.1"/>
</dbReference>
<dbReference type="AlphaFoldDB" id="A0A2H1KNZ1"/>